<dbReference type="OrthoDB" id="7859910at2759"/>
<dbReference type="InParanoid" id="B4MK45"/>
<reference evidence="3 4" key="1">
    <citation type="journal article" date="2007" name="Nature">
        <title>Evolution of genes and genomes on the Drosophila phylogeny.</title>
        <authorList>
            <consortium name="Drosophila 12 Genomes Consortium"/>
            <person name="Clark A.G."/>
            <person name="Eisen M.B."/>
            <person name="Smith D.R."/>
            <person name="Bergman C.M."/>
            <person name="Oliver B."/>
            <person name="Markow T.A."/>
            <person name="Kaufman T.C."/>
            <person name="Kellis M."/>
            <person name="Gelbart W."/>
            <person name="Iyer V.N."/>
            <person name="Pollard D.A."/>
            <person name="Sackton T.B."/>
            <person name="Larracuente A.M."/>
            <person name="Singh N.D."/>
            <person name="Abad J.P."/>
            <person name="Abt D.N."/>
            <person name="Adryan B."/>
            <person name="Aguade M."/>
            <person name="Akashi H."/>
            <person name="Anderson W.W."/>
            <person name="Aquadro C.F."/>
            <person name="Ardell D.H."/>
            <person name="Arguello R."/>
            <person name="Artieri C.G."/>
            <person name="Barbash D.A."/>
            <person name="Barker D."/>
            <person name="Barsanti P."/>
            <person name="Batterham P."/>
            <person name="Batzoglou S."/>
            <person name="Begun D."/>
            <person name="Bhutkar A."/>
            <person name="Blanco E."/>
            <person name="Bosak S.A."/>
            <person name="Bradley R.K."/>
            <person name="Brand A.D."/>
            <person name="Brent M.R."/>
            <person name="Brooks A.N."/>
            <person name="Brown R.H."/>
            <person name="Butlin R.K."/>
            <person name="Caggese C."/>
            <person name="Calvi B.R."/>
            <person name="Bernardo de Carvalho A."/>
            <person name="Caspi A."/>
            <person name="Castrezana S."/>
            <person name="Celniker S.E."/>
            <person name="Chang J.L."/>
            <person name="Chapple C."/>
            <person name="Chatterji S."/>
            <person name="Chinwalla A."/>
            <person name="Civetta A."/>
            <person name="Clifton S.W."/>
            <person name="Comeron J.M."/>
            <person name="Costello J.C."/>
            <person name="Coyne J.A."/>
            <person name="Daub J."/>
            <person name="David R.G."/>
            <person name="Delcher A.L."/>
            <person name="Delehaunty K."/>
            <person name="Do C.B."/>
            <person name="Ebling H."/>
            <person name="Edwards K."/>
            <person name="Eickbush T."/>
            <person name="Evans J.D."/>
            <person name="Filipski A."/>
            <person name="Findeiss S."/>
            <person name="Freyhult E."/>
            <person name="Fulton L."/>
            <person name="Fulton R."/>
            <person name="Garcia A.C."/>
            <person name="Gardiner A."/>
            <person name="Garfield D.A."/>
            <person name="Garvin B.E."/>
            <person name="Gibson G."/>
            <person name="Gilbert D."/>
            <person name="Gnerre S."/>
            <person name="Godfrey J."/>
            <person name="Good R."/>
            <person name="Gotea V."/>
            <person name="Gravely B."/>
            <person name="Greenberg A.J."/>
            <person name="Griffiths-Jones S."/>
            <person name="Gross S."/>
            <person name="Guigo R."/>
            <person name="Gustafson E.A."/>
            <person name="Haerty W."/>
            <person name="Hahn M.W."/>
            <person name="Halligan D.L."/>
            <person name="Halpern A.L."/>
            <person name="Halter G.M."/>
            <person name="Han M.V."/>
            <person name="Heger A."/>
            <person name="Hillier L."/>
            <person name="Hinrichs A.S."/>
            <person name="Holmes I."/>
            <person name="Hoskins R.A."/>
            <person name="Hubisz M.J."/>
            <person name="Hultmark D."/>
            <person name="Huntley M.A."/>
            <person name="Jaffe D.B."/>
            <person name="Jagadeeshan S."/>
            <person name="Jeck W.R."/>
            <person name="Johnson J."/>
            <person name="Jones C.D."/>
            <person name="Jordan W.C."/>
            <person name="Karpen G.H."/>
            <person name="Kataoka E."/>
            <person name="Keightley P.D."/>
            <person name="Kheradpour P."/>
            <person name="Kirkness E.F."/>
            <person name="Koerich L.B."/>
            <person name="Kristiansen K."/>
            <person name="Kudrna D."/>
            <person name="Kulathinal R.J."/>
            <person name="Kumar S."/>
            <person name="Kwok R."/>
            <person name="Lander E."/>
            <person name="Langley C.H."/>
            <person name="Lapoint R."/>
            <person name="Lazzaro B.P."/>
            <person name="Lee S.J."/>
            <person name="Levesque L."/>
            <person name="Li R."/>
            <person name="Lin C.F."/>
            <person name="Lin M.F."/>
            <person name="Lindblad-Toh K."/>
            <person name="Llopart A."/>
            <person name="Long M."/>
            <person name="Low L."/>
            <person name="Lozovsky E."/>
            <person name="Lu J."/>
            <person name="Luo M."/>
            <person name="Machado C.A."/>
            <person name="Makalowski W."/>
            <person name="Marzo M."/>
            <person name="Matsuda M."/>
            <person name="Matzkin L."/>
            <person name="McAllister B."/>
            <person name="McBride C.S."/>
            <person name="McKernan B."/>
            <person name="McKernan K."/>
            <person name="Mendez-Lago M."/>
            <person name="Minx P."/>
            <person name="Mollenhauer M.U."/>
            <person name="Montooth K."/>
            <person name="Mount S.M."/>
            <person name="Mu X."/>
            <person name="Myers E."/>
            <person name="Negre B."/>
            <person name="Newfeld S."/>
            <person name="Nielsen R."/>
            <person name="Noor M.A."/>
            <person name="O'Grady P."/>
            <person name="Pachter L."/>
            <person name="Papaceit M."/>
            <person name="Parisi M.J."/>
            <person name="Parisi M."/>
            <person name="Parts L."/>
            <person name="Pedersen J.S."/>
            <person name="Pesole G."/>
            <person name="Phillippy A.M."/>
            <person name="Ponting C.P."/>
            <person name="Pop M."/>
            <person name="Porcelli D."/>
            <person name="Powell J.R."/>
            <person name="Prohaska S."/>
            <person name="Pruitt K."/>
            <person name="Puig M."/>
            <person name="Quesneville H."/>
            <person name="Ram K.R."/>
            <person name="Rand D."/>
            <person name="Rasmussen M.D."/>
            <person name="Reed L.K."/>
            <person name="Reenan R."/>
            <person name="Reily A."/>
            <person name="Remington K.A."/>
            <person name="Rieger T.T."/>
            <person name="Ritchie M.G."/>
            <person name="Robin C."/>
            <person name="Rogers Y.H."/>
            <person name="Rohde C."/>
            <person name="Rozas J."/>
            <person name="Rubenfield M.J."/>
            <person name="Ruiz A."/>
            <person name="Russo S."/>
            <person name="Salzberg S.L."/>
            <person name="Sanchez-Gracia A."/>
            <person name="Saranga D.J."/>
            <person name="Sato H."/>
            <person name="Schaeffer S.W."/>
            <person name="Schatz M.C."/>
            <person name="Schlenke T."/>
            <person name="Schwartz R."/>
            <person name="Segarra C."/>
            <person name="Singh R.S."/>
            <person name="Sirot L."/>
            <person name="Sirota M."/>
            <person name="Sisneros N.B."/>
            <person name="Smith C.D."/>
            <person name="Smith T.F."/>
            <person name="Spieth J."/>
            <person name="Stage D.E."/>
            <person name="Stark A."/>
            <person name="Stephan W."/>
            <person name="Strausberg R.L."/>
            <person name="Strempel S."/>
            <person name="Sturgill D."/>
            <person name="Sutton G."/>
            <person name="Sutton G.G."/>
            <person name="Tao W."/>
            <person name="Teichmann S."/>
            <person name="Tobari Y.N."/>
            <person name="Tomimura Y."/>
            <person name="Tsolas J.M."/>
            <person name="Valente V.L."/>
            <person name="Venter E."/>
            <person name="Venter J.C."/>
            <person name="Vicario S."/>
            <person name="Vieira F.G."/>
            <person name="Vilella A.J."/>
            <person name="Villasante A."/>
            <person name="Walenz B."/>
            <person name="Wang J."/>
            <person name="Wasserman M."/>
            <person name="Watts T."/>
            <person name="Wilson D."/>
            <person name="Wilson R.K."/>
            <person name="Wing R.A."/>
            <person name="Wolfner M.F."/>
            <person name="Wong A."/>
            <person name="Wong G.K."/>
            <person name="Wu C.I."/>
            <person name="Wu G."/>
            <person name="Yamamoto D."/>
            <person name="Yang H.P."/>
            <person name="Yang S.P."/>
            <person name="Yorke J.A."/>
            <person name="Yoshida K."/>
            <person name="Zdobnov E."/>
            <person name="Zhang P."/>
            <person name="Zhang Y."/>
            <person name="Zimin A.V."/>
            <person name="Baldwin J."/>
            <person name="Abdouelleil A."/>
            <person name="Abdulkadir J."/>
            <person name="Abebe A."/>
            <person name="Abera B."/>
            <person name="Abreu J."/>
            <person name="Acer S.C."/>
            <person name="Aftuck L."/>
            <person name="Alexander A."/>
            <person name="An P."/>
            <person name="Anderson E."/>
            <person name="Anderson S."/>
            <person name="Arachi H."/>
            <person name="Azer M."/>
            <person name="Bachantsang P."/>
            <person name="Barry A."/>
            <person name="Bayul T."/>
            <person name="Berlin A."/>
            <person name="Bessette D."/>
            <person name="Bloom T."/>
            <person name="Blye J."/>
            <person name="Boguslavskiy L."/>
            <person name="Bonnet C."/>
            <person name="Boukhgalter B."/>
            <person name="Bourzgui I."/>
            <person name="Brown A."/>
            <person name="Cahill P."/>
            <person name="Channer S."/>
            <person name="Cheshatsang Y."/>
            <person name="Chuda L."/>
            <person name="Citroen M."/>
            <person name="Collymore A."/>
            <person name="Cooke P."/>
            <person name="Costello M."/>
            <person name="D'Aco K."/>
            <person name="Daza R."/>
            <person name="De Haan G."/>
            <person name="DeGray S."/>
            <person name="DeMaso C."/>
            <person name="Dhargay N."/>
            <person name="Dooley K."/>
            <person name="Dooley E."/>
            <person name="Doricent M."/>
            <person name="Dorje P."/>
            <person name="Dorjee K."/>
            <person name="Dupes A."/>
            <person name="Elong R."/>
            <person name="Falk J."/>
            <person name="Farina A."/>
            <person name="Faro S."/>
            <person name="Ferguson D."/>
            <person name="Fisher S."/>
            <person name="Foley C.D."/>
            <person name="Franke A."/>
            <person name="Friedrich D."/>
            <person name="Gadbois L."/>
            <person name="Gearin G."/>
            <person name="Gearin C.R."/>
            <person name="Giannoukos G."/>
            <person name="Goode T."/>
            <person name="Graham J."/>
            <person name="Grandbois E."/>
            <person name="Grewal S."/>
            <person name="Gyaltsen K."/>
            <person name="Hafez N."/>
            <person name="Hagos B."/>
            <person name="Hall J."/>
            <person name="Henson C."/>
            <person name="Hollinger A."/>
            <person name="Honan T."/>
            <person name="Huard M.D."/>
            <person name="Hughes L."/>
            <person name="Hurhula B."/>
            <person name="Husby M.E."/>
            <person name="Kamat A."/>
            <person name="Kanga B."/>
            <person name="Kashin S."/>
            <person name="Khazanovich D."/>
            <person name="Kisner P."/>
            <person name="Lance K."/>
            <person name="Lara M."/>
            <person name="Lee W."/>
            <person name="Lennon N."/>
            <person name="Letendre F."/>
            <person name="LeVine R."/>
            <person name="Lipovsky A."/>
            <person name="Liu X."/>
            <person name="Liu J."/>
            <person name="Liu S."/>
            <person name="Lokyitsang T."/>
            <person name="Lokyitsang Y."/>
            <person name="Lubonja R."/>
            <person name="Lui A."/>
            <person name="MacDonald P."/>
            <person name="Magnisalis V."/>
            <person name="Maru K."/>
            <person name="Matthews C."/>
            <person name="McCusker W."/>
            <person name="McDonough S."/>
            <person name="Mehta T."/>
            <person name="Meldrim J."/>
            <person name="Meneus L."/>
            <person name="Mihai O."/>
            <person name="Mihalev A."/>
            <person name="Mihova T."/>
            <person name="Mittelman R."/>
            <person name="Mlenga V."/>
            <person name="Montmayeur A."/>
            <person name="Mulrain L."/>
            <person name="Navidi A."/>
            <person name="Naylor J."/>
            <person name="Negash T."/>
            <person name="Nguyen T."/>
            <person name="Nguyen N."/>
            <person name="Nicol R."/>
            <person name="Norbu C."/>
            <person name="Norbu N."/>
            <person name="Novod N."/>
            <person name="O'Neill B."/>
            <person name="Osman S."/>
            <person name="Markiewicz E."/>
            <person name="Oyono O.L."/>
            <person name="Patti C."/>
            <person name="Phunkhang P."/>
            <person name="Pierre F."/>
            <person name="Priest M."/>
            <person name="Raghuraman S."/>
            <person name="Rege F."/>
            <person name="Reyes R."/>
            <person name="Rise C."/>
            <person name="Rogov P."/>
            <person name="Ross K."/>
            <person name="Ryan E."/>
            <person name="Settipalli S."/>
            <person name="Shea T."/>
            <person name="Sherpa N."/>
            <person name="Shi L."/>
            <person name="Shih D."/>
            <person name="Sparrow T."/>
            <person name="Spaulding J."/>
            <person name="Stalker J."/>
            <person name="Stange-Thomann N."/>
            <person name="Stavropoulos S."/>
            <person name="Stone C."/>
            <person name="Strader C."/>
            <person name="Tesfaye S."/>
            <person name="Thomson T."/>
            <person name="Thoulutsang Y."/>
            <person name="Thoulutsang D."/>
            <person name="Topham K."/>
            <person name="Topping I."/>
            <person name="Tsamla T."/>
            <person name="Vassiliev H."/>
            <person name="Vo A."/>
            <person name="Wangchuk T."/>
            <person name="Wangdi T."/>
            <person name="Weiand M."/>
            <person name="Wilkinson J."/>
            <person name="Wilson A."/>
            <person name="Yadav S."/>
            <person name="Young G."/>
            <person name="Yu Q."/>
            <person name="Zembek L."/>
            <person name="Zhong D."/>
            <person name="Zimmer A."/>
            <person name="Zwirko Z."/>
            <person name="Jaffe D.B."/>
            <person name="Alvarez P."/>
            <person name="Brockman W."/>
            <person name="Butler J."/>
            <person name="Chin C."/>
            <person name="Gnerre S."/>
            <person name="Grabherr M."/>
            <person name="Kleber M."/>
            <person name="Mauceli E."/>
            <person name="MacCallum I."/>
        </authorList>
    </citation>
    <scope>NUCLEOTIDE SEQUENCE [LARGE SCALE GENOMIC DNA]</scope>
    <source>
        <strain evidence="4">Tucson 14030-0811.24</strain>
    </source>
</reference>
<gene>
    <name evidence="3" type="primary">Dwil\GK20683</name>
    <name evidence="3" type="ORF">Dwil_GK20683</name>
</gene>
<dbReference type="STRING" id="7260.B4MK45"/>
<organism evidence="3 4">
    <name type="scientific">Drosophila willistoni</name>
    <name type="common">Fruit fly</name>
    <dbReference type="NCBI Taxonomy" id="7260"/>
    <lineage>
        <taxon>Eukaryota</taxon>
        <taxon>Metazoa</taxon>
        <taxon>Ecdysozoa</taxon>
        <taxon>Arthropoda</taxon>
        <taxon>Hexapoda</taxon>
        <taxon>Insecta</taxon>
        <taxon>Pterygota</taxon>
        <taxon>Neoptera</taxon>
        <taxon>Endopterygota</taxon>
        <taxon>Diptera</taxon>
        <taxon>Brachycera</taxon>
        <taxon>Muscomorpha</taxon>
        <taxon>Ephydroidea</taxon>
        <taxon>Drosophilidae</taxon>
        <taxon>Drosophila</taxon>
        <taxon>Sophophora</taxon>
    </lineage>
</organism>
<feature type="signal peptide" evidence="2">
    <location>
        <begin position="1"/>
        <end position="21"/>
    </location>
</feature>
<dbReference type="EMBL" id="CH963846">
    <property type="protein sequence ID" value="EDW72484.2"/>
    <property type="molecule type" value="Genomic_DNA"/>
</dbReference>
<keyword evidence="4" id="KW-1185">Reference proteome</keyword>
<dbReference type="Proteomes" id="UP000007798">
    <property type="component" value="Unassembled WGS sequence"/>
</dbReference>
<feature type="chain" id="PRO_5006457898" description="Ionotropic glutamate receptor C-terminal domain-containing protein" evidence="2">
    <location>
        <begin position="22"/>
        <end position="499"/>
    </location>
</feature>
<feature type="transmembrane region" description="Helical" evidence="1">
    <location>
        <begin position="219"/>
        <end position="242"/>
    </location>
</feature>
<keyword evidence="1" id="KW-1133">Transmembrane helix</keyword>
<dbReference type="HOGENOM" id="CLU_974096_0_0_1"/>
<accession>B4MK45</accession>
<sequence>MRSNIWFYYSFFGVSAALVLAQLQPLQSSDEDNQFVLHVINCFDDHGRHRNFITFAGDEGLPSSNNVVSKSLQSSLMEKFQRPVIVAGQKIGEFKNWITLNNFVIVIFSSLIDDPMLKAYNSTVQNDGVNGESQLQLGGVLGILLVEFARFINATLEIYHLPDKDNFKENFKRVAGDRNVAISPNLIEDNGLCQISPLVVVSRVCLAVPNRRPMPKYTYLGTICKSSFRMFILFCILVHFFIKRLTNPRQPLSTSVESSLQLSIGLPRTHRVFQRLTAPEKHVETSFYLFLFTSLNIASSFLTMHLISGYYKPTITDVETMKASGLRILYTDTAVRELFEHDSLPIELMPQLLLVNSSTMDHLLNTLDMNYAYLIEEHHFEKLTYIQRHLEYPKLKIAHNDLCSAPRFLRCAINMGSPLSRALFAFNHQVRSNGLFIKFIKSGTQMGAEQGYYKHAPVEVTTLDPLNLQFFSILFYFYITFMIIGIIVFITEMLVHRYR</sequence>
<evidence type="ECO:0000256" key="1">
    <source>
        <dbReference type="SAM" id="Phobius"/>
    </source>
</evidence>
<keyword evidence="1" id="KW-0812">Transmembrane</keyword>
<protein>
    <recommendedName>
        <fullName evidence="5">Ionotropic glutamate receptor C-terminal domain-containing protein</fullName>
    </recommendedName>
</protein>
<name>B4MK45_DROWI</name>
<evidence type="ECO:0000313" key="4">
    <source>
        <dbReference type="Proteomes" id="UP000007798"/>
    </source>
</evidence>
<dbReference type="eggNOG" id="ENOG502T9CW">
    <property type="taxonomic scope" value="Eukaryota"/>
</dbReference>
<evidence type="ECO:0008006" key="5">
    <source>
        <dbReference type="Google" id="ProtNLM"/>
    </source>
</evidence>
<evidence type="ECO:0000313" key="3">
    <source>
        <dbReference type="EMBL" id="EDW72484.2"/>
    </source>
</evidence>
<feature type="transmembrane region" description="Helical" evidence="1">
    <location>
        <begin position="473"/>
        <end position="495"/>
    </location>
</feature>
<dbReference type="FunCoup" id="B4MK45">
    <property type="interactions" value="21"/>
</dbReference>
<feature type="transmembrane region" description="Helical" evidence="1">
    <location>
        <begin position="287"/>
        <end position="311"/>
    </location>
</feature>
<proteinExistence type="predicted"/>
<dbReference type="AlphaFoldDB" id="B4MK45"/>
<keyword evidence="1" id="KW-0472">Membrane</keyword>
<keyword evidence="2" id="KW-0732">Signal</keyword>
<evidence type="ECO:0000256" key="2">
    <source>
        <dbReference type="SAM" id="SignalP"/>
    </source>
</evidence>